<keyword evidence="5" id="KW-1185">Reference proteome</keyword>
<dbReference type="Gene3D" id="3.40.630.30">
    <property type="match status" value="1"/>
</dbReference>
<dbReference type="PANTHER" id="PTHR43877:SF2">
    <property type="entry name" value="AMINOALKYLPHOSPHONATE N-ACETYLTRANSFERASE-RELATED"/>
    <property type="match status" value="1"/>
</dbReference>
<keyword evidence="1 4" id="KW-0808">Transferase</keyword>
<feature type="domain" description="N-acetyltransferase" evidence="3">
    <location>
        <begin position="1"/>
        <end position="140"/>
    </location>
</feature>
<reference evidence="4 5" key="1">
    <citation type="submission" date="2024-10" db="EMBL/GenBank/DDBJ databases">
        <title>The Natural Products Discovery Center: Release of the First 8490 Sequenced Strains for Exploring Actinobacteria Biosynthetic Diversity.</title>
        <authorList>
            <person name="Kalkreuter E."/>
            <person name="Kautsar S.A."/>
            <person name="Yang D."/>
            <person name="Bader C.D."/>
            <person name="Teijaro C.N."/>
            <person name="Fluegel L."/>
            <person name="Davis C.M."/>
            <person name="Simpson J.R."/>
            <person name="Lauterbach L."/>
            <person name="Steele A.D."/>
            <person name="Gui C."/>
            <person name="Meng S."/>
            <person name="Li G."/>
            <person name="Viehrig K."/>
            <person name="Ye F."/>
            <person name="Su P."/>
            <person name="Kiefer A.F."/>
            <person name="Nichols A."/>
            <person name="Cepeda A.J."/>
            <person name="Yan W."/>
            <person name="Fan B."/>
            <person name="Jiang Y."/>
            <person name="Adhikari A."/>
            <person name="Zheng C.-J."/>
            <person name="Schuster L."/>
            <person name="Cowan T.M."/>
            <person name="Smanski M.J."/>
            <person name="Chevrette M.G."/>
            <person name="De Carvalho L.P.S."/>
            <person name="Shen B."/>
        </authorList>
    </citation>
    <scope>NUCLEOTIDE SEQUENCE [LARGE SCALE GENOMIC DNA]</scope>
    <source>
        <strain evidence="4 5">NPDC021253</strain>
    </source>
</reference>
<proteinExistence type="predicted"/>
<dbReference type="Pfam" id="PF00583">
    <property type="entry name" value="Acetyltransf_1"/>
    <property type="match status" value="1"/>
</dbReference>
<evidence type="ECO:0000313" key="5">
    <source>
        <dbReference type="Proteomes" id="UP001611075"/>
    </source>
</evidence>
<comment type="caution">
    <text evidence="4">The sequence shown here is derived from an EMBL/GenBank/DDBJ whole genome shotgun (WGS) entry which is preliminary data.</text>
</comment>
<name>A0ABW7SL56_9ACTN</name>
<dbReference type="EC" id="2.3.1.-" evidence="4"/>
<gene>
    <name evidence="4" type="ORF">ACH4OY_08365</name>
</gene>
<organism evidence="4 5">
    <name type="scientific">Micromonospora rubida</name>
    <dbReference type="NCBI Taxonomy" id="2697657"/>
    <lineage>
        <taxon>Bacteria</taxon>
        <taxon>Bacillati</taxon>
        <taxon>Actinomycetota</taxon>
        <taxon>Actinomycetes</taxon>
        <taxon>Micromonosporales</taxon>
        <taxon>Micromonosporaceae</taxon>
        <taxon>Micromonospora</taxon>
    </lineage>
</organism>
<protein>
    <submittedName>
        <fullName evidence="4">GNAT family N-acetyltransferase</fullName>
        <ecNumber evidence="4">2.3.1.-</ecNumber>
    </submittedName>
</protein>
<dbReference type="InterPro" id="IPR016181">
    <property type="entry name" value="Acyl_CoA_acyltransferase"/>
</dbReference>
<keyword evidence="2 4" id="KW-0012">Acyltransferase</keyword>
<dbReference type="SUPFAM" id="SSF55729">
    <property type="entry name" value="Acyl-CoA N-acyltransferases (Nat)"/>
    <property type="match status" value="1"/>
</dbReference>
<dbReference type="InterPro" id="IPR000182">
    <property type="entry name" value="GNAT_dom"/>
</dbReference>
<dbReference type="RefSeq" id="WP_396677533.1">
    <property type="nucleotide sequence ID" value="NZ_JBIRPU010000003.1"/>
</dbReference>
<dbReference type="Proteomes" id="UP001611075">
    <property type="component" value="Unassembled WGS sequence"/>
</dbReference>
<accession>A0ABW7SL56</accession>
<evidence type="ECO:0000256" key="1">
    <source>
        <dbReference type="ARBA" id="ARBA00022679"/>
    </source>
</evidence>
<dbReference type="InterPro" id="IPR050832">
    <property type="entry name" value="Bact_Acetyltransf"/>
</dbReference>
<dbReference type="EMBL" id="JBIRPU010000003">
    <property type="protein sequence ID" value="MFI0792698.1"/>
    <property type="molecule type" value="Genomic_DNA"/>
</dbReference>
<dbReference type="PANTHER" id="PTHR43877">
    <property type="entry name" value="AMINOALKYLPHOSPHONATE N-ACETYLTRANSFERASE-RELATED-RELATED"/>
    <property type="match status" value="1"/>
</dbReference>
<sequence>MTMLLIGQGDPELESRLSDELDAINQSAIASDDETPFSIRLTDDGGVLLGGITGWTWGGCGGITSLWLESEQRGQGLGSRLLIAAEDEIRRRGCDRAVVATMSFQAPGFYRRHGYQEVGRTPDMPDGTAKHHFYKRLSAVDPADSVNS</sequence>
<dbReference type="GO" id="GO:0016746">
    <property type="term" value="F:acyltransferase activity"/>
    <property type="evidence" value="ECO:0007669"/>
    <property type="project" value="UniProtKB-KW"/>
</dbReference>
<evidence type="ECO:0000259" key="3">
    <source>
        <dbReference type="PROSITE" id="PS51186"/>
    </source>
</evidence>
<evidence type="ECO:0000256" key="2">
    <source>
        <dbReference type="ARBA" id="ARBA00023315"/>
    </source>
</evidence>
<dbReference type="CDD" id="cd04301">
    <property type="entry name" value="NAT_SF"/>
    <property type="match status" value="1"/>
</dbReference>
<evidence type="ECO:0000313" key="4">
    <source>
        <dbReference type="EMBL" id="MFI0792698.1"/>
    </source>
</evidence>
<dbReference type="PROSITE" id="PS51186">
    <property type="entry name" value="GNAT"/>
    <property type="match status" value="1"/>
</dbReference>